<dbReference type="InterPro" id="IPR011066">
    <property type="entry name" value="MscS_channel_C_sf"/>
</dbReference>
<dbReference type="SUPFAM" id="SSF50182">
    <property type="entry name" value="Sm-like ribonucleoproteins"/>
    <property type="match status" value="1"/>
</dbReference>
<evidence type="ECO:0000256" key="5">
    <source>
        <dbReference type="ARBA" id="ARBA00022989"/>
    </source>
</evidence>
<dbReference type="Proteomes" id="UP000679335">
    <property type="component" value="Chromosome"/>
</dbReference>
<dbReference type="PANTHER" id="PTHR30460:SF0">
    <property type="entry name" value="MODERATE CONDUCTANCE MECHANOSENSITIVE CHANNEL YBIO"/>
    <property type="match status" value="1"/>
</dbReference>
<dbReference type="InterPro" id="IPR006685">
    <property type="entry name" value="MscS_channel_2nd"/>
</dbReference>
<comment type="similarity">
    <text evidence="2">Belongs to the MscS (TC 1.A.23) family.</text>
</comment>
<comment type="subcellular location">
    <subcellularLocation>
        <location evidence="1">Cell membrane</location>
        <topology evidence="1">Multi-pass membrane protein</topology>
    </subcellularLocation>
</comment>
<evidence type="ECO:0000259" key="9">
    <source>
        <dbReference type="Pfam" id="PF00924"/>
    </source>
</evidence>
<keyword evidence="4 8" id="KW-0812">Transmembrane</keyword>
<feature type="region of interest" description="Disordered" evidence="7">
    <location>
        <begin position="349"/>
        <end position="409"/>
    </location>
</feature>
<evidence type="ECO:0000256" key="3">
    <source>
        <dbReference type="ARBA" id="ARBA00022475"/>
    </source>
</evidence>
<organism evidence="11 12">
    <name type="scientific">Cellulomonas dongxiuzhuiae</name>
    <dbReference type="NCBI Taxonomy" id="2819979"/>
    <lineage>
        <taxon>Bacteria</taxon>
        <taxon>Bacillati</taxon>
        <taxon>Actinomycetota</taxon>
        <taxon>Actinomycetes</taxon>
        <taxon>Micrococcales</taxon>
        <taxon>Cellulomonadaceae</taxon>
        <taxon>Cellulomonas</taxon>
    </lineage>
</organism>
<feature type="transmembrane region" description="Helical" evidence="8">
    <location>
        <begin position="137"/>
        <end position="160"/>
    </location>
</feature>
<dbReference type="Gene3D" id="2.30.30.60">
    <property type="match status" value="1"/>
</dbReference>
<keyword evidence="5 8" id="KW-1133">Transmembrane helix</keyword>
<feature type="compositionally biased region" description="Basic and acidic residues" evidence="7">
    <location>
        <begin position="378"/>
        <end position="398"/>
    </location>
</feature>
<evidence type="ECO:0000256" key="7">
    <source>
        <dbReference type="SAM" id="MobiDB-lite"/>
    </source>
</evidence>
<dbReference type="SUPFAM" id="SSF82689">
    <property type="entry name" value="Mechanosensitive channel protein MscS (YggB), C-terminal domain"/>
    <property type="match status" value="1"/>
</dbReference>
<dbReference type="Gene3D" id="3.30.70.100">
    <property type="match status" value="1"/>
</dbReference>
<dbReference type="SUPFAM" id="SSF82861">
    <property type="entry name" value="Mechanosensitive channel protein MscS (YggB), transmembrane region"/>
    <property type="match status" value="1"/>
</dbReference>
<gene>
    <name evidence="11" type="ORF">KKR89_06670</name>
</gene>
<keyword evidence="3" id="KW-1003">Cell membrane</keyword>
<proteinExistence type="inferred from homology"/>
<dbReference type="Gene3D" id="1.10.287.1260">
    <property type="match status" value="1"/>
</dbReference>
<feature type="domain" description="Mechanosensitive ion channel transmembrane helices 2/3" evidence="10">
    <location>
        <begin position="119"/>
        <end position="157"/>
    </location>
</feature>
<dbReference type="PANTHER" id="PTHR30460">
    <property type="entry name" value="MODERATE CONDUCTANCE MECHANOSENSITIVE CHANNEL YBIO"/>
    <property type="match status" value="1"/>
</dbReference>
<evidence type="ECO:0000256" key="2">
    <source>
        <dbReference type="ARBA" id="ARBA00008017"/>
    </source>
</evidence>
<feature type="compositionally biased region" description="Gly residues" evidence="7">
    <location>
        <begin position="364"/>
        <end position="374"/>
    </location>
</feature>
<feature type="compositionally biased region" description="Polar residues" evidence="7">
    <location>
        <begin position="1"/>
        <end position="15"/>
    </location>
</feature>
<dbReference type="EMBL" id="CP076023">
    <property type="protein sequence ID" value="QWC17796.1"/>
    <property type="molecule type" value="Genomic_DNA"/>
</dbReference>
<dbReference type="Pfam" id="PF21088">
    <property type="entry name" value="MS_channel_1st"/>
    <property type="match status" value="1"/>
</dbReference>
<keyword evidence="6 8" id="KW-0472">Membrane</keyword>
<keyword evidence="12" id="KW-1185">Reference proteome</keyword>
<dbReference type="InterPro" id="IPR023408">
    <property type="entry name" value="MscS_beta-dom_sf"/>
</dbReference>
<dbReference type="InterPro" id="IPR010920">
    <property type="entry name" value="LSM_dom_sf"/>
</dbReference>
<evidence type="ECO:0000313" key="11">
    <source>
        <dbReference type="EMBL" id="QWC17796.1"/>
    </source>
</evidence>
<accession>A0ABX8GQB6</accession>
<dbReference type="InterPro" id="IPR011014">
    <property type="entry name" value="MscS_channel_TM-2"/>
</dbReference>
<evidence type="ECO:0000256" key="6">
    <source>
        <dbReference type="ARBA" id="ARBA00023136"/>
    </source>
</evidence>
<feature type="transmembrane region" description="Helical" evidence="8">
    <location>
        <begin position="35"/>
        <end position="57"/>
    </location>
</feature>
<dbReference type="InterPro" id="IPR049142">
    <property type="entry name" value="MS_channel_1st"/>
</dbReference>
<feature type="region of interest" description="Disordered" evidence="7">
    <location>
        <begin position="1"/>
        <end position="20"/>
    </location>
</feature>
<dbReference type="Pfam" id="PF00924">
    <property type="entry name" value="MS_channel_2nd"/>
    <property type="match status" value="1"/>
</dbReference>
<name>A0ABX8GQB6_9CELL</name>
<evidence type="ECO:0000256" key="8">
    <source>
        <dbReference type="SAM" id="Phobius"/>
    </source>
</evidence>
<protein>
    <submittedName>
        <fullName evidence="11">Mechanosensitive ion channel family protein</fullName>
    </submittedName>
</protein>
<evidence type="ECO:0000259" key="10">
    <source>
        <dbReference type="Pfam" id="PF21088"/>
    </source>
</evidence>
<evidence type="ECO:0000256" key="1">
    <source>
        <dbReference type="ARBA" id="ARBA00004651"/>
    </source>
</evidence>
<evidence type="ECO:0000256" key="4">
    <source>
        <dbReference type="ARBA" id="ARBA00022692"/>
    </source>
</evidence>
<reference evidence="11 12" key="1">
    <citation type="submission" date="2021-05" db="EMBL/GenBank/DDBJ databases">
        <title>Novel species in genus Cellulomonas.</title>
        <authorList>
            <person name="Zhang G."/>
        </authorList>
    </citation>
    <scope>NUCLEOTIDE SEQUENCE [LARGE SCALE GENOMIC DNA]</scope>
    <source>
        <strain evidence="12">zg-ZUI157</strain>
    </source>
</reference>
<sequence length="409" mass="41991">MLSADPTASTSNPSPGTIAPKDGDWGAWAGEWGKWFVGVPLRIVLIVIISAIVLLLLRRAIAGITTHVAEGETLTERGLLRPLGRSEVGSVLLKANPLATARRAQRARTIGSVLRSTASIVVGSIAAVLVLDALGVNLAPFIASAGIVGVAVGFGAQSLVKDFLSGLFMLLEDQYGVGDVVDVGAATGTVEAVGLRVTKLRDVDGTLWYVPNGSMIRVGNKTQGFSTAVVEVDVDYFVDLDEARGLLEEAARRVATDPLVGAYLQGEPSVTGAEKLAADAVGLRLSVRTAPAMHWEVARHLRVAVRDALEAAGVPLAGQRDALVAHQERRDRPAGADGGGMVGAAVAAAPVPPAPEASAPDAGPEGGTDAGSGAGSRESTDPADGGRDPHDTPLHEAVEPEQPQGRSPG</sequence>
<evidence type="ECO:0000313" key="12">
    <source>
        <dbReference type="Proteomes" id="UP000679335"/>
    </source>
</evidence>
<feature type="transmembrane region" description="Helical" evidence="8">
    <location>
        <begin position="112"/>
        <end position="131"/>
    </location>
</feature>
<feature type="domain" description="Mechanosensitive ion channel MscS" evidence="9">
    <location>
        <begin position="159"/>
        <end position="218"/>
    </location>
</feature>
<dbReference type="InterPro" id="IPR045276">
    <property type="entry name" value="YbiO_bact"/>
</dbReference>